<evidence type="ECO:0000256" key="2">
    <source>
        <dbReference type="SAM" id="MobiDB-lite"/>
    </source>
</evidence>
<dbReference type="Proteomes" id="UP001236585">
    <property type="component" value="Chromosome"/>
</dbReference>
<evidence type="ECO:0000256" key="1">
    <source>
        <dbReference type="ARBA" id="ARBA00022729"/>
    </source>
</evidence>
<feature type="compositionally biased region" description="Low complexity" evidence="2">
    <location>
        <begin position="25"/>
        <end position="36"/>
    </location>
</feature>
<evidence type="ECO:0000313" key="4">
    <source>
        <dbReference type="EMBL" id="WIM89317.1"/>
    </source>
</evidence>
<feature type="domain" description="DUF4352" evidence="3">
    <location>
        <begin position="46"/>
        <end position="166"/>
    </location>
</feature>
<sequence>MLAVVVLFFGGCVAIIGSIGSSIESASKSNEPSSGSHPSESAPANGIGQEVRDGKFAFTVTNVQRAPTAGTATARGEFVIVTMTVKNTGNQPQSFFSNNQKLFDTAGREYASDSTADSALNSDSGDSMVIDLNPGFDLTAKVAFDVPPGTQVAGITVHDSAFSGGAKISLS</sequence>
<dbReference type="Gene3D" id="2.60.40.1240">
    <property type="match status" value="1"/>
</dbReference>
<evidence type="ECO:0000259" key="3">
    <source>
        <dbReference type="Pfam" id="PF11611"/>
    </source>
</evidence>
<proteinExistence type="predicted"/>
<dbReference type="InterPro" id="IPR029050">
    <property type="entry name" value="Immunoprotect_excell_Ig-like"/>
</dbReference>
<dbReference type="Pfam" id="PF11611">
    <property type="entry name" value="DUF4352"/>
    <property type="match status" value="1"/>
</dbReference>
<feature type="region of interest" description="Disordered" evidence="2">
    <location>
        <begin position="25"/>
        <end position="47"/>
    </location>
</feature>
<dbReference type="EMBL" id="CP126981">
    <property type="protein sequence ID" value="WIM89317.1"/>
    <property type="molecule type" value="Genomic_DNA"/>
</dbReference>
<organism evidence="4 5">
    <name type="scientific">Candidatus Mycobacterium wuenschmannii</name>
    <dbReference type="NCBI Taxonomy" id="3027808"/>
    <lineage>
        <taxon>Bacteria</taxon>
        <taxon>Bacillati</taxon>
        <taxon>Actinomycetota</taxon>
        <taxon>Actinomycetes</taxon>
        <taxon>Mycobacteriales</taxon>
        <taxon>Mycobacteriaceae</taxon>
        <taxon>Mycobacterium</taxon>
    </lineage>
</organism>
<protein>
    <submittedName>
        <fullName evidence="4">DUF4352 domain-containing protein</fullName>
    </submittedName>
</protein>
<name>A0ABY8W4D5_9MYCO</name>
<gene>
    <name evidence="4" type="ORF">PT015_07700</name>
</gene>
<keyword evidence="5" id="KW-1185">Reference proteome</keyword>
<reference evidence="4 5" key="1">
    <citation type="journal article" date="2023" name="Microbiol. Resour. Announc.">
        <title>Complete Genome Sequence of Mycobacterium wuenschmanii, a novel Nontuberculous Mycobacterium Isolated from a captive population of Amazon Milk Frogs.</title>
        <authorList>
            <person name="Hicks J."/>
            <person name="Zeineldin M."/>
            <person name="Ward H."/>
            <person name="Wuenschmann A."/>
            <person name="Camp P."/>
            <person name="Farrell D."/>
            <person name="Lehman K."/>
            <person name="Thacker T."/>
            <person name="Cuthbert E."/>
        </authorList>
    </citation>
    <scope>NUCLEOTIDE SEQUENCE [LARGE SCALE GENOMIC DNA]</scope>
    <source>
        <strain evidence="4 5">Wuenschmanii</strain>
    </source>
</reference>
<dbReference type="RefSeq" id="WP_285190041.1">
    <property type="nucleotide sequence ID" value="NZ_CP126981.1"/>
</dbReference>
<dbReference type="InterPro" id="IPR029051">
    <property type="entry name" value="DUF4352"/>
</dbReference>
<evidence type="ECO:0000313" key="5">
    <source>
        <dbReference type="Proteomes" id="UP001236585"/>
    </source>
</evidence>
<accession>A0ABY8W4D5</accession>
<keyword evidence="1" id="KW-0732">Signal</keyword>